<dbReference type="InterPro" id="IPR053147">
    <property type="entry name" value="Hsp_HslJ-like"/>
</dbReference>
<dbReference type="PANTHER" id="PTHR35535:SF1">
    <property type="entry name" value="HEAT SHOCK PROTEIN HSLJ"/>
    <property type="match status" value="1"/>
</dbReference>
<evidence type="ECO:0000259" key="1">
    <source>
        <dbReference type="Pfam" id="PF03724"/>
    </source>
</evidence>
<name>A0A345CRE5_9GAMM</name>
<evidence type="ECO:0000313" key="2">
    <source>
        <dbReference type="EMBL" id="AXF76012.1"/>
    </source>
</evidence>
<dbReference type="RefSeq" id="WP_233480578.1">
    <property type="nucleotide sequence ID" value="NZ_CP013970.1"/>
</dbReference>
<reference evidence="2 3" key="1">
    <citation type="submission" date="2016-01" db="EMBL/GenBank/DDBJ databases">
        <authorList>
            <person name="Oliw E.H."/>
        </authorList>
    </citation>
    <scope>NUCLEOTIDE SEQUENCE [LARGE SCALE GENOMIC DNA]</scope>
    <source>
        <strain evidence="2 3">MDcuke</strain>
    </source>
</reference>
<evidence type="ECO:0000313" key="3">
    <source>
        <dbReference type="Proteomes" id="UP000264980"/>
    </source>
</evidence>
<dbReference type="PROSITE" id="PS51257">
    <property type="entry name" value="PROKAR_LIPOPROTEIN"/>
    <property type="match status" value="1"/>
</dbReference>
<feature type="domain" description="DUF306" evidence="1">
    <location>
        <begin position="28"/>
        <end position="130"/>
    </location>
</feature>
<dbReference type="Gene3D" id="2.40.128.270">
    <property type="match status" value="1"/>
</dbReference>
<accession>A0A345CRE5</accession>
<sequence>MKKNGTLIPAAVLLSGCSSWSDKPIQPTLTNQNFTLKSVDGQIVPPLAGMKLGISFAQNMRVSGVMCNRFFGQGALQQGVLRVPQLASTRMMCTDPSLNQWEVLIGEMLVEGAEFQLDQQTLTLKGAGHTLVYGKDNWPDSQLSETAPLRSRSGAVFFTA</sequence>
<dbReference type="PANTHER" id="PTHR35535">
    <property type="entry name" value="HEAT SHOCK PROTEIN HSLJ"/>
    <property type="match status" value="1"/>
</dbReference>
<dbReference type="InterPro" id="IPR005184">
    <property type="entry name" value="DUF306_Meta_HslJ"/>
</dbReference>
<dbReference type="InterPro" id="IPR038670">
    <property type="entry name" value="HslJ-like_sf"/>
</dbReference>
<dbReference type="Proteomes" id="UP000264980">
    <property type="component" value="Chromosome"/>
</dbReference>
<protein>
    <submittedName>
        <fullName evidence="2">META domain-containing protein</fullName>
    </submittedName>
</protein>
<dbReference type="AlphaFoldDB" id="A0A345CRE5"/>
<proteinExistence type="predicted"/>
<dbReference type="EMBL" id="CP013970">
    <property type="protein sequence ID" value="AXF76012.1"/>
    <property type="molecule type" value="Genomic_DNA"/>
</dbReference>
<gene>
    <name evidence="2" type="ORF">AV903_08050</name>
</gene>
<dbReference type="Pfam" id="PF03724">
    <property type="entry name" value="META"/>
    <property type="match status" value="1"/>
</dbReference>
<organism evidence="2 3">
    <name type="scientific">Erwinia tracheiphila</name>
    <dbReference type="NCBI Taxonomy" id="65700"/>
    <lineage>
        <taxon>Bacteria</taxon>
        <taxon>Pseudomonadati</taxon>
        <taxon>Pseudomonadota</taxon>
        <taxon>Gammaproteobacteria</taxon>
        <taxon>Enterobacterales</taxon>
        <taxon>Erwiniaceae</taxon>
        <taxon>Erwinia</taxon>
    </lineage>
</organism>